<dbReference type="PANTHER" id="PTHR10891">
    <property type="entry name" value="EF-HAND CALCIUM-BINDING DOMAIN CONTAINING PROTEIN"/>
    <property type="match status" value="1"/>
</dbReference>
<dbReference type="InterPro" id="IPR039647">
    <property type="entry name" value="EF_hand_pair_protein_CML-like"/>
</dbReference>
<dbReference type="CDD" id="cd00051">
    <property type="entry name" value="EFh"/>
    <property type="match status" value="1"/>
</dbReference>
<sequence>MKFLGVVKKLIREVIVRGDFSNMKLQRGFNNLHYFSLSFRDVSRRCPSLIPVNPFSLSFGLQCPSLNSLCLRCIFDIFDKNSDGTITVHELCQALDLLGLDTNPSELDSIVHGFIKLGNTGLEYDDFEALHQSLGETYHWVDQAEDQRVCVADHLSQEESDLTEAFKVFDEDGDGFISARELQVVLGKLGLPEGREISRVEQMISSVDRNHDGRVDFYEFKAMMQNVLVRSS</sequence>
<evidence type="ECO:0000256" key="3">
    <source>
        <dbReference type="ARBA" id="ARBA00022737"/>
    </source>
</evidence>
<evidence type="ECO:0000313" key="6">
    <source>
        <dbReference type="EMBL" id="DAD20798.1"/>
    </source>
</evidence>
<dbReference type="GO" id="GO:0005509">
    <property type="term" value="F:calcium ion binding"/>
    <property type="evidence" value="ECO:0007669"/>
    <property type="project" value="InterPro"/>
</dbReference>
<proteinExistence type="predicted"/>
<dbReference type="EMBL" id="DUZY01000001">
    <property type="protein sequence ID" value="DAD20798.1"/>
    <property type="molecule type" value="Genomic_DNA"/>
</dbReference>
<evidence type="ECO:0000313" key="7">
    <source>
        <dbReference type="Proteomes" id="UP000607653"/>
    </source>
</evidence>
<comment type="caution">
    <text evidence="6">The sequence shown here is derived from an EMBL/GenBank/DDBJ whole genome shotgun (WGS) entry which is preliminary data.</text>
</comment>
<keyword evidence="2" id="KW-0479">Metal-binding</keyword>
<dbReference type="InterPro" id="IPR018247">
    <property type="entry name" value="EF_Hand_1_Ca_BS"/>
</dbReference>
<dbReference type="InterPro" id="IPR002048">
    <property type="entry name" value="EF_hand_dom"/>
</dbReference>
<feature type="domain" description="EF-hand" evidence="5">
    <location>
        <begin position="66"/>
        <end position="101"/>
    </location>
</feature>
<name>A0A822XTM8_NELNU</name>
<dbReference type="SMART" id="SM00054">
    <property type="entry name" value="EFh"/>
    <property type="match status" value="3"/>
</dbReference>
<accession>A0A822XTM8</accession>
<evidence type="ECO:0000259" key="5">
    <source>
        <dbReference type="PROSITE" id="PS50222"/>
    </source>
</evidence>
<dbReference type="SUPFAM" id="SSF47473">
    <property type="entry name" value="EF-hand"/>
    <property type="match status" value="1"/>
</dbReference>
<evidence type="ECO:0000256" key="1">
    <source>
        <dbReference type="ARBA" id="ARBA00003291"/>
    </source>
</evidence>
<dbReference type="FunFam" id="1.10.238.10:FF:000089">
    <property type="entry name" value="calmodulin-like protein 3"/>
    <property type="match status" value="1"/>
</dbReference>
<dbReference type="Pfam" id="PF13405">
    <property type="entry name" value="EF-hand_6"/>
    <property type="match status" value="1"/>
</dbReference>
<keyword evidence="7" id="KW-1185">Reference proteome</keyword>
<reference evidence="6 7" key="1">
    <citation type="journal article" date="2020" name="Mol. Biol. Evol.">
        <title>Distinct Expression and Methylation Patterns for Genes with Different Fates following a Single Whole-Genome Duplication in Flowering Plants.</title>
        <authorList>
            <person name="Shi T."/>
            <person name="Rahmani R.S."/>
            <person name="Gugger P.F."/>
            <person name="Wang M."/>
            <person name="Li H."/>
            <person name="Zhang Y."/>
            <person name="Li Z."/>
            <person name="Wang Q."/>
            <person name="Van de Peer Y."/>
            <person name="Marchal K."/>
            <person name="Chen J."/>
        </authorList>
    </citation>
    <scope>NUCLEOTIDE SEQUENCE [LARGE SCALE GENOMIC DNA]</scope>
    <source>
        <tissue evidence="6">Leaf</tissue>
    </source>
</reference>
<feature type="domain" description="EF-hand" evidence="5">
    <location>
        <begin position="157"/>
        <end position="192"/>
    </location>
</feature>
<dbReference type="PROSITE" id="PS00018">
    <property type="entry name" value="EF_HAND_1"/>
    <property type="match status" value="3"/>
</dbReference>
<gene>
    <name evidence="6" type="ORF">HUJ06_022261</name>
</gene>
<dbReference type="InterPro" id="IPR011992">
    <property type="entry name" value="EF-hand-dom_pair"/>
</dbReference>
<organism evidence="6 7">
    <name type="scientific">Nelumbo nucifera</name>
    <name type="common">Sacred lotus</name>
    <dbReference type="NCBI Taxonomy" id="4432"/>
    <lineage>
        <taxon>Eukaryota</taxon>
        <taxon>Viridiplantae</taxon>
        <taxon>Streptophyta</taxon>
        <taxon>Embryophyta</taxon>
        <taxon>Tracheophyta</taxon>
        <taxon>Spermatophyta</taxon>
        <taxon>Magnoliopsida</taxon>
        <taxon>Proteales</taxon>
        <taxon>Nelumbonaceae</taxon>
        <taxon>Nelumbo</taxon>
    </lineage>
</organism>
<keyword evidence="3" id="KW-0677">Repeat</keyword>
<comment type="function">
    <text evidence="1">Potential calcium sensor.</text>
</comment>
<dbReference type="Proteomes" id="UP000607653">
    <property type="component" value="Unassembled WGS sequence"/>
</dbReference>
<dbReference type="PROSITE" id="PS50222">
    <property type="entry name" value="EF_HAND_2"/>
    <property type="match status" value="3"/>
</dbReference>
<evidence type="ECO:0000256" key="2">
    <source>
        <dbReference type="ARBA" id="ARBA00022723"/>
    </source>
</evidence>
<feature type="domain" description="EF-hand" evidence="5">
    <location>
        <begin position="195"/>
        <end position="230"/>
    </location>
</feature>
<dbReference type="AlphaFoldDB" id="A0A822XTM8"/>
<dbReference type="Pfam" id="PF13499">
    <property type="entry name" value="EF-hand_7"/>
    <property type="match status" value="1"/>
</dbReference>
<keyword evidence="4" id="KW-0106">Calcium</keyword>
<evidence type="ECO:0000256" key="4">
    <source>
        <dbReference type="ARBA" id="ARBA00022837"/>
    </source>
</evidence>
<protein>
    <recommendedName>
        <fullName evidence="5">EF-hand domain-containing protein</fullName>
    </recommendedName>
</protein>
<dbReference type="Gene3D" id="1.10.238.10">
    <property type="entry name" value="EF-hand"/>
    <property type="match status" value="3"/>
</dbReference>